<keyword evidence="1 3" id="KW-0853">WD repeat</keyword>
<dbReference type="InterPro" id="IPR015943">
    <property type="entry name" value="WD40/YVTN_repeat-like_dom_sf"/>
</dbReference>
<feature type="repeat" description="WD" evidence="3">
    <location>
        <begin position="95"/>
        <end position="137"/>
    </location>
</feature>
<dbReference type="AlphaFoldDB" id="S8D4A5"/>
<feature type="non-terminal residue" evidence="4">
    <location>
        <position position="1"/>
    </location>
</feature>
<dbReference type="PANTHER" id="PTHR19855:SF11">
    <property type="entry name" value="RIBOSOME BIOGENESIS PROTEIN WDR12"/>
    <property type="match status" value="1"/>
</dbReference>
<dbReference type="PROSITE" id="PS00678">
    <property type="entry name" value="WD_REPEATS_1"/>
    <property type="match status" value="1"/>
</dbReference>
<evidence type="ECO:0000313" key="4">
    <source>
        <dbReference type="EMBL" id="EPS57478.1"/>
    </source>
</evidence>
<dbReference type="InterPro" id="IPR001680">
    <property type="entry name" value="WD40_rpt"/>
</dbReference>
<evidence type="ECO:0000256" key="2">
    <source>
        <dbReference type="ARBA" id="ARBA00022737"/>
    </source>
</evidence>
<dbReference type="Proteomes" id="UP000015453">
    <property type="component" value="Unassembled WGS sequence"/>
</dbReference>
<evidence type="ECO:0000256" key="3">
    <source>
        <dbReference type="PROSITE-ProRule" id="PRU00221"/>
    </source>
</evidence>
<dbReference type="PROSITE" id="PS50082">
    <property type="entry name" value="WD_REPEATS_2"/>
    <property type="match status" value="2"/>
</dbReference>
<dbReference type="PROSITE" id="PS50294">
    <property type="entry name" value="WD_REPEATS_REGION"/>
    <property type="match status" value="1"/>
</dbReference>
<sequence>LQGEALTTLTSHTQCVSAVSWPVKRTIYSGSWDHSIRIWDVDTGKESSCIYSGKALNCVDVGGEGGALVAAGGSDNVLQIWDPRKPGTWHPIFQFPSHNSWVSSCKWHSKSWFHLVTASYDGKVRLFDLRTAWPVSVLESHKDKVVLCADWWKDDSVVSGGSDNQLCIFSGISV</sequence>
<evidence type="ECO:0000256" key="1">
    <source>
        <dbReference type="ARBA" id="ARBA00022574"/>
    </source>
</evidence>
<feature type="repeat" description="WD" evidence="3">
    <location>
        <begin position="9"/>
        <end position="49"/>
    </location>
</feature>
<dbReference type="SUPFAM" id="SSF50978">
    <property type="entry name" value="WD40 repeat-like"/>
    <property type="match status" value="1"/>
</dbReference>
<dbReference type="InterPro" id="IPR020472">
    <property type="entry name" value="WD40_PAC1"/>
</dbReference>
<dbReference type="Pfam" id="PF00400">
    <property type="entry name" value="WD40"/>
    <property type="match status" value="4"/>
</dbReference>
<dbReference type="InterPro" id="IPR036322">
    <property type="entry name" value="WD40_repeat_dom_sf"/>
</dbReference>
<dbReference type="PRINTS" id="PR00320">
    <property type="entry name" value="GPROTEINBRPT"/>
</dbReference>
<reference evidence="4 5" key="1">
    <citation type="journal article" date="2013" name="BMC Genomics">
        <title>The miniature genome of a carnivorous plant Genlisea aurea contains a low number of genes and short non-coding sequences.</title>
        <authorList>
            <person name="Leushkin E.V."/>
            <person name="Sutormin R.A."/>
            <person name="Nabieva E.R."/>
            <person name="Penin A.A."/>
            <person name="Kondrashov A.S."/>
            <person name="Logacheva M.D."/>
        </authorList>
    </citation>
    <scope>NUCLEOTIDE SEQUENCE [LARGE SCALE GENOMIC DNA]</scope>
</reference>
<keyword evidence="5" id="KW-1185">Reference proteome</keyword>
<proteinExistence type="predicted"/>
<organism evidence="4 5">
    <name type="scientific">Genlisea aurea</name>
    <dbReference type="NCBI Taxonomy" id="192259"/>
    <lineage>
        <taxon>Eukaryota</taxon>
        <taxon>Viridiplantae</taxon>
        <taxon>Streptophyta</taxon>
        <taxon>Embryophyta</taxon>
        <taxon>Tracheophyta</taxon>
        <taxon>Spermatophyta</taxon>
        <taxon>Magnoliopsida</taxon>
        <taxon>eudicotyledons</taxon>
        <taxon>Gunneridae</taxon>
        <taxon>Pentapetalae</taxon>
        <taxon>asterids</taxon>
        <taxon>lamiids</taxon>
        <taxon>Lamiales</taxon>
        <taxon>Lentibulariaceae</taxon>
        <taxon>Genlisea</taxon>
    </lineage>
</organism>
<dbReference type="InterPro" id="IPR019775">
    <property type="entry name" value="WD40_repeat_CS"/>
</dbReference>
<dbReference type="EMBL" id="AUSU01010184">
    <property type="protein sequence ID" value="EPS57478.1"/>
    <property type="molecule type" value="Genomic_DNA"/>
</dbReference>
<dbReference type="PANTHER" id="PTHR19855">
    <property type="entry name" value="WD40 REPEAT PROTEIN 12, 37"/>
    <property type="match status" value="1"/>
</dbReference>
<keyword evidence="2" id="KW-0677">Repeat</keyword>
<name>S8D4A5_9LAMI</name>
<dbReference type="SMART" id="SM00320">
    <property type="entry name" value="WD40"/>
    <property type="match status" value="4"/>
</dbReference>
<accession>S8D4A5</accession>
<gene>
    <name evidence="4" type="ORF">M569_17339</name>
</gene>
<comment type="caution">
    <text evidence="4">The sequence shown here is derived from an EMBL/GenBank/DDBJ whole genome shotgun (WGS) entry which is preliminary data.</text>
</comment>
<dbReference type="Gene3D" id="2.130.10.10">
    <property type="entry name" value="YVTN repeat-like/Quinoprotein amine dehydrogenase"/>
    <property type="match status" value="1"/>
</dbReference>
<feature type="non-terminal residue" evidence="4">
    <location>
        <position position="174"/>
    </location>
</feature>
<protein>
    <submittedName>
        <fullName evidence="4">Uncharacterized protein</fullName>
    </submittedName>
</protein>
<evidence type="ECO:0000313" key="5">
    <source>
        <dbReference type="Proteomes" id="UP000015453"/>
    </source>
</evidence>
<dbReference type="OrthoDB" id="10251381at2759"/>